<evidence type="ECO:0000256" key="2">
    <source>
        <dbReference type="ARBA" id="ARBA00022670"/>
    </source>
</evidence>
<gene>
    <name evidence="5" type="ORF">EDC03_0341</name>
</gene>
<dbReference type="Pfam" id="PF03575">
    <property type="entry name" value="Peptidase_S51"/>
    <property type="match status" value="1"/>
</dbReference>
<dbReference type="AlphaFoldDB" id="A0A3N1HTL2"/>
<evidence type="ECO:0000256" key="1">
    <source>
        <dbReference type="ARBA" id="ARBA00006534"/>
    </source>
</evidence>
<organism evidence="5 6">
    <name type="scientific">Pseudokineococcus lusitanus</name>
    <dbReference type="NCBI Taxonomy" id="763993"/>
    <lineage>
        <taxon>Bacteria</taxon>
        <taxon>Bacillati</taxon>
        <taxon>Actinomycetota</taxon>
        <taxon>Actinomycetes</taxon>
        <taxon>Kineosporiales</taxon>
        <taxon>Kineosporiaceae</taxon>
        <taxon>Pseudokineococcus</taxon>
    </lineage>
</organism>
<dbReference type="RefSeq" id="WP_123378451.1">
    <property type="nucleotide sequence ID" value="NZ_RJKN01000001.1"/>
</dbReference>
<reference evidence="5 6" key="1">
    <citation type="journal article" date="2015" name="Stand. Genomic Sci.">
        <title>Genomic Encyclopedia of Bacterial and Archaeal Type Strains, Phase III: the genomes of soil and plant-associated and newly described type strains.</title>
        <authorList>
            <person name="Whitman W.B."/>
            <person name="Woyke T."/>
            <person name="Klenk H.P."/>
            <person name="Zhou Y."/>
            <person name="Lilburn T.G."/>
            <person name="Beck B.J."/>
            <person name="De Vos P."/>
            <person name="Vandamme P."/>
            <person name="Eisen J.A."/>
            <person name="Garrity G."/>
            <person name="Hugenholtz P."/>
            <person name="Kyrpides N.C."/>
        </authorList>
    </citation>
    <scope>NUCLEOTIDE SEQUENCE [LARGE SCALE GENOMIC DNA]</scope>
    <source>
        <strain evidence="5 6">CECT 7306</strain>
    </source>
</reference>
<dbReference type="OrthoDB" id="9778515at2"/>
<dbReference type="SUPFAM" id="SSF52317">
    <property type="entry name" value="Class I glutamine amidotransferase-like"/>
    <property type="match status" value="1"/>
</dbReference>
<comment type="similarity">
    <text evidence="1">Belongs to the peptidase S51 family.</text>
</comment>
<evidence type="ECO:0000256" key="4">
    <source>
        <dbReference type="ARBA" id="ARBA00022825"/>
    </source>
</evidence>
<protein>
    <submittedName>
        <fullName evidence="5">Peptidase E</fullName>
    </submittedName>
</protein>
<sequence length="248" mass="26017">MPADAPTVLATSGGLREGDRTRYAWGPLVHHAVGLSGVTGRAPRLVHVGTAGGDQRAFAAELTDASRVAGFSLQHLSLLPMPSHEDVRGLLLGADVVWVGGGSVAGLLALWRLHDLGPALEEAWRAGVVLAGVSAGSLCWHVGGPTDSFGPDLRLVTDGLALLPYGNGVHYDSEAQRRPLVQRSVAAGDLPLTYCTDDGVGLHYRGTDLVEVVSERRGAAGWRVGREENGAVPRAVEERLEPRLLPGA</sequence>
<dbReference type="Proteomes" id="UP000276232">
    <property type="component" value="Unassembled WGS sequence"/>
</dbReference>
<keyword evidence="3" id="KW-0378">Hydrolase</keyword>
<proteinExistence type="inferred from homology"/>
<accession>A0A3N1HTL2</accession>
<keyword evidence="4" id="KW-0720">Serine protease</keyword>
<dbReference type="PANTHER" id="PTHR20842">
    <property type="entry name" value="PROTEASE S51 ALPHA-ASPARTYL DIPEPTIDASE"/>
    <property type="match status" value="1"/>
</dbReference>
<dbReference type="EMBL" id="RJKN01000001">
    <property type="protein sequence ID" value="ROP45736.1"/>
    <property type="molecule type" value="Genomic_DNA"/>
</dbReference>
<keyword evidence="6" id="KW-1185">Reference proteome</keyword>
<dbReference type="GO" id="GO:0006508">
    <property type="term" value="P:proteolysis"/>
    <property type="evidence" value="ECO:0007669"/>
    <property type="project" value="UniProtKB-KW"/>
</dbReference>
<dbReference type="GO" id="GO:0008236">
    <property type="term" value="F:serine-type peptidase activity"/>
    <property type="evidence" value="ECO:0007669"/>
    <property type="project" value="UniProtKB-KW"/>
</dbReference>
<dbReference type="CDD" id="cd03146">
    <property type="entry name" value="GAT1_Peptidase_E"/>
    <property type="match status" value="1"/>
</dbReference>
<dbReference type="PANTHER" id="PTHR20842:SF0">
    <property type="entry name" value="ALPHA-ASPARTYL DIPEPTIDASE"/>
    <property type="match status" value="1"/>
</dbReference>
<evidence type="ECO:0000256" key="3">
    <source>
        <dbReference type="ARBA" id="ARBA00022801"/>
    </source>
</evidence>
<dbReference type="Gene3D" id="3.40.50.880">
    <property type="match status" value="1"/>
</dbReference>
<evidence type="ECO:0000313" key="5">
    <source>
        <dbReference type="EMBL" id="ROP45736.1"/>
    </source>
</evidence>
<keyword evidence="2" id="KW-0645">Protease</keyword>
<evidence type="ECO:0000313" key="6">
    <source>
        <dbReference type="Proteomes" id="UP000276232"/>
    </source>
</evidence>
<dbReference type="InterPro" id="IPR029062">
    <property type="entry name" value="Class_I_gatase-like"/>
</dbReference>
<dbReference type="InterPro" id="IPR005320">
    <property type="entry name" value="Peptidase_S51"/>
</dbReference>
<dbReference type="InParanoid" id="A0A3N1HTL2"/>
<name>A0A3N1HTL2_9ACTN</name>
<comment type="caution">
    <text evidence="5">The sequence shown here is derived from an EMBL/GenBank/DDBJ whole genome shotgun (WGS) entry which is preliminary data.</text>
</comment>